<dbReference type="AlphaFoldDB" id="A0A7W7LK03"/>
<sequence length="93" mass="9862">MILPLDARLGARRIEDPSDLGDDRTGLVEVFALCGTCLKLTEASRAFGVALNGDVNRPLPNEAPQRRGVDRFAGLLQGDGPFGVKGGQGIWGE</sequence>
<proteinExistence type="predicted"/>
<protein>
    <submittedName>
        <fullName evidence="1">Uncharacterized protein</fullName>
    </submittedName>
</protein>
<keyword evidence="2" id="KW-1185">Reference proteome</keyword>
<dbReference type="Proteomes" id="UP000556084">
    <property type="component" value="Unassembled WGS sequence"/>
</dbReference>
<gene>
    <name evidence="1" type="ORF">FHS39_000627</name>
</gene>
<organism evidence="1 2">
    <name type="scientific">Streptomyces olivoverticillatus</name>
    <dbReference type="NCBI Taxonomy" id="66427"/>
    <lineage>
        <taxon>Bacteria</taxon>
        <taxon>Bacillati</taxon>
        <taxon>Actinomycetota</taxon>
        <taxon>Actinomycetes</taxon>
        <taxon>Kitasatosporales</taxon>
        <taxon>Streptomycetaceae</taxon>
        <taxon>Streptomyces</taxon>
    </lineage>
</organism>
<name>A0A7W7LK03_9ACTN</name>
<comment type="caution">
    <text evidence="1">The sequence shown here is derived from an EMBL/GenBank/DDBJ whole genome shotgun (WGS) entry which is preliminary data.</text>
</comment>
<reference evidence="1 2" key="1">
    <citation type="submission" date="2020-08" db="EMBL/GenBank/DDBJ databases">
        <title>Genomic Encyclopedia of Type Strains, Phase III (KMG-III): the genomes of soil and plant-associated and newly described type strains.</title>
        <authorList>
            <person name="Whitman W."/>
        </authorList>
    </citation>
    <scope>NUCLEOTIDE SEQUENCE [LARGE SCALE GENOMIC DNA]</scope>
    <source>
        <strain evidence="1 2">CECT 3266</strain>
    </source>
</reference>
<accession>A0A7W7LK03</accession>
<dbReference type="EMBL" id="JACHJH010000001">
    <property type="protein sequence ID" value="MBB4891627.1"/>
    <property type="molecule type" value="Genomic_DNA"/>
</dbReference>
<evidence type="ECO:0000313" key="2">
    <source>
        <dbReference type="Proteomes" id="UP000556084"/>
    </source>
</evidence>
<evidence type="ECO:0000313" key="1">
    <source>
        <dbReference type="EMBL" id="MBB4891627.1"/>
    </source>
</evidence>